<accession>A0A0J7Y9E3</accession>
<gene>
    <name evidence="2" type="ORF">V474_01275</name>
</gene>
<organism evidence="2 3">
    <name type="scientific">Novosphingobium barchaimii LL02</name>
    <dbReference type="NCBI Taxonomy" id="1114963"/>
    <lineage>
        <taxon>Bacteria</taxon>
        <taxon>Pseudomonadati</taxon>
        <taxon>Pseudomonadota</taxon>
        <taxon>Alphaproteobacteria</taxon>
        <taxon>Sphingomonadales</taxon>
        <taxon>Sphingomonadaceae</taxon>
        <taxon>Novosphingobium</taxon>
    </lineage>
</organism>
<sequence length="31" mass="3473">MKRSRCEAPPSDLDRPLRATDRGLFDAGFGH</sequence>
<dbReference type="Proteomes" id="UP000052268">
    <property type="component" value="Unassembled WGS sequence"/>
</dbReference>
<proteinExistence type="predicted"/>
<dbReference type="AlphaFoldDB" id="A0A0J7Y9E3"/>
<keyword evidence="3" id="KW-1185">Reference proteome</keyword>
<evidence type="ECO:0000313" key="3">
    <source>
        <dbReference type="Proteomes" id="UP000052268"/>
    </source>
</evidence>
<protein>
    <submittedName>
        <fullName evidence="2">Uncharacterized protein</fullName>
    </submittedName>
</protein>
<feature type="compositionally biased region" description="Basic and acidic residues" evidence="1">
    <location>
        <begin position="1"/>
        <end position="24"/>
    </location>
</feature>
<dbReference type="EMBL" id="JACU01000001">
    <property type="protein sequence ID" value="KMS60456.1"/>
    <property type="molecule type" value="Genomic_DNA"/>
</dbReference>
<reference evidence="2 3" key="1">
    <citation type="journal article" date="2015" name="G3 (Bethesda)">
        <title>Insights into Ongoing Evolution of the Hexachlorocyclohexane Catabolic Pathway from Comparative Genomics of Ten Sphingomonadaceae Strains.</title>
        <authorList>
            <person name="Pearce S.L."/>
            <person name="Oakeshott J.G."/>
            <person name="Pandey G."/>
        </authorList>
    </citation>
    <scope>NUCLEOTIDE SEQUENCE [LARGE SCALE GENOMIC DNA]</scope>
    <source>
        <strain evidence="2 3">LL02</strain>
    </source>
</reference>
<feature type="region of interest" description="Disordered" evidence="1">
    <location>
        <begin position="1"/>
        <end position="31"/>
    </location>
</feature>
<name>A0A0J7Y9E3_9SPHN</name>
<evidence type="ECO:0000313" key="2">
    <source>
        <dbReference type="EMBL" id="KMS60456.1"/>
    </source>
</evidence>
<evidence type="ECO:0000256" key="1">
    <source>
        <dbReference type="SAM" id="MobiDB-lite"/>
    </source>
</evidence>
<comment type="caution">
    <text evidence="2">The sequence shown here is derived from an EMBL/GenBank/DDBJ whole genome shotgun (WGS) entry which is preliminary data.</text>
</comment>